<dbReference type="PaxDb" id="2903-EOD40607"/>
<dbReference type="SUPFAM" id="SSF53098">
    <property type="entry name" value="Ribonuclease H-like"/>
    <property type="match status" value="1"/>
</dbReference>
<dbReference type="RefSeq" id="XP_005793036.1">
    <property type="nucleotide sequence ID" value="XM_005792979.1"/>
</dbReference>
<dbReference type="KEGG" id="ehx:EMIHUDRAFT_260083"/>
<proteinExistence type="predicted"/>
<reference evidence="2" key="1">
    <citation type="journal article" date="2013" name="Nature">
        <title>Pan genome of the phytoplankton Emiliania underpins its global distribution.</title>
        <authorList>
            <person name="Read B.A."/>
            <person name="Kegel J."/>
            <person name="Klute M.J."/>
            <person name="Kuo A."/>
            <person name="Lefebvre S.C."/>
            <person name="Maumus F."/>
            <person name="Mayer C."/>
            <person name="Miller J."/>
            <person name="Monier A."/>
            <person name="Salamov A."/>
            <person name="Young J."/>
            <person name="Aguilar M."/>
            <person name="Claverie J.M."/>
            <person name="Frickenhaus S."/>
            <person name="Gonzalez K."/>
            <person name="Herman E.K."/>
            <person name="Lin Y.C."/>
            <person name="Napier J."/>
            <person name="Ogata H."/>
            <person name="Sarno A.F."/>
            <person name="Shmutz J."/>
            <person name="Schroeder D."/>
            <person name="de Vargas C."/>
            <person name="Verret F."/>
            <person name="von Dassow P."/>
            <person name="Valentin K."/>
            <person name="Van de Peer Y."/>
            <person name="Wheeler G."/>
            <person name="Dacks J.B."/>
            <person name="Delwiche C.F."/>
            <person name="Dyhrman S.T."/>
            <person name="Glockner G."/>
            <person name="John U."/>
            <person name="Richards T."/>
            <person name="Worden A.Z."/>
            <person name="Zhang X."/>
            <person name="Grigoriev I.V."/>
            <person name="Allen A.E."/>
            <person name="Bidle K."/>
            <person name="Borodovsky M."/>
            <person name="Bowler C."/>
            <person name="Brownlee C."/>
            <person name="Cock J.M."/>
            <person name="Elias M."/>
            <person name="Gladyshev V.N."/>
            <person name="Groth M."/>
            <person name="Guda C."/>
            <person name="Hadaegh A."/>
            <person name="Iglesias-Rodriguez M.D."/>
            <person name="Jenkins J."/>
            <person name="Jones B.M."/>
            <person name="Lawson T."/>
            <person name="Leese F."/>
            <person name="Lindquist E."/>
            <person name="Lobanov A."/>
            <person name="Lomsadze A."/>
            <person name="Malik S.B."/>
            <person name="Marsh M.E."/>
            <person name="Mackinder L."/>
            <person name="Mock T."/>
            <person name="Mueller-Roeber B."/>
            <person name="Pagarete A."/>
            <person name="Parker M."/>
            <person name="Probert I."/>
            <person name="Quesneville H."/>
            <person name="Raines C."/>
            <person name="Rensing S.A."/>
            <person name="Riano-Pachon D.M."/>
            <person name="Richier S."/>
            <person name="Rokitta S."/>
            <person name="Shiraiwa Y."/>
            <person name="Soanes D.M."/>
            <person name="van der Giezen M."/>
            <person name="Wahlund T.M."/>
            <person name="Williams B."/>
            <person name="Wilson W."/>
            <person name="Wolfe G."/>
            <person name="Wurch L.L."/>
        </authorList>
    </citation>
    <scope>NUCLEOTIDE SEQUENCE</scope>
</reference>
<dbReference type="GeneID" id="17285879"/>
<sequence>MVQRGVDGGLVVVDAIKQGLRIGRMTIRRRLLVNAGEGAGQHLQLMGATATCWPLGDSRRGKKENKCCAQEDHLTPKGLRDWERGGLLEAIAYYRSKLEAVVFMWVPAHVGIACNAYADAVATAYLGNNDAEDASKVVRDAVRTRPCMYTVRKEMAEDPEKREISDRRTYGHMRQSAHEWVCEQLRKTGWRDGCGAKWL</sequence>
<dbReference type="HOGENOM" id="CLU_1374447_0_0_1"/>
<dbReference type="AlphaFoldDB" id="A0A0D3KXX2"/>
<organism evidence="1 2">
    <name type="scientific">Emiliania huxleyi (strain CCMP1516)</name>
    <dbReference type="NCBI Taxonomy" id="280463"/>
    <lineage>
        <taxon>Eukaryota</taxon>
        <taxon>Haptista</taxon>
        <taxon>Haptophyta</taxon>
        <taxon>Prymnesiophyceae</taxon>
        <taxon>Isochrysidales</taxon>
        <taxon>Noelaerhabdaceae</taxon>
        <taxon>Emiliania</taxon>
    </lineage>
</organism>
<dbReference type="InterPro" id="IPR012337">
    <property type="entry name" value="RNaseH-like_sf"/>
</dbReference>
<evidence type="ECO:0000313" key="1">
    <source>
        <dbReference type="EnsemblProtists" id="EOD40607"/>
    </source>
</evidence>
<dbReference type="Proteomes" id="UP000013827">
    <property type="component" value="Unassembled WGS sequence"/>
</dbReference>
<protein>
    <recommendedName>
        <fullName evidence="3">RNase H type-1 domain-containing protein</fullName>
    </recommendedName>
</protein>
<dbReference type="EnsemblProtists" id="EOD40607">
    <property type="protein sequence ID" value="EOD40607"/>
    <property type="gene ID" value="EMIHUDRAFT_260083"/>
</dbReference>
<keyword evidence="2" id="KW-1185">Reference proteome</keyword>
<name>A0A0D3KXX2_EMIH1</name>
<evidence type="ECO:0000313" key="2">
    <source>
        <dbReference type="Proteomes" id="UP000013827"/>
    </source>
</evidence>
<accession>A0A0D3KXX2</accession>
<reference evidence="1" key="2">
    <citation type="submission" date="2024-10" db="UniProtKB">
        <authorList>
            <consortium name="EnsemblProtists"/>
        </authorList>
    </citation>
    <scope>IDENTIFICATION</scope>
</reference>
<evidence type="ECO:0008006" key="3">
    <source>
        <dbReference type="Google" id="ProtNLM"/>
    </source>
</evidence>